<protein>
    <recommendedName>
        <fullName evidence="4">Ribbon-helix-helix protein, CopG family</fullName>
    </recommendedName>
</protein>
<sequence length="178" mass="19297">MPKHLGGRGRRTDNKFQTITISLPPELKALLDSWASKELSRSQVVAQLIEAQAQRQGVPGAAVEPVEPRSLPTAAQTPSRPAGEPTVPRRDHHAGKTGQRGQTVRLALSAPVLHVMQRTMPRGQKWTPAKYAQAEALLRQGDVLQAQGVDYVTGQGQVMSWRTAEALVKLGVLVVPPQ</sequence>
<evidence type="ECO:0000313" key="2">
    <source>
        <dbReference type="EMBL" id="RJF75937.1"/>
    </source>
</evidence>
<keyword evidence="3" id="KW-1185">Reference proteome</keyword>
<organism evidence="2 3">
    <name type="scientific">Deinococcus cavernae</name>
    <dbReference type="NCBI Taxonomy" id="2320857"/>
    <lineage>
        <taxon>Bacteria</taxon>
        <taxon>Thermotogati</taxon>
        <taxon>Deinococcota</taxon>
        <taxon>Deinococci</taxon>
        <taxon>Deinococcales</taxon>
        <taxon>Deinococcaceae</taxon>
        <taxon>Deinococcus</taxon>
    </lineage>
</organism>
<dbReference type="AlphaFoldDB" id="A0A418VII5"/>
<proteinExistence type="predicted"/>
<evidence type="ECO:0008006" key="4">
    <source>
        <dbReference type="Google" id="ProtNLM"/>
    </source>
</evidence>
<comment type="caution">
    <text evidence="2">The sequence shown here is derived from an EMBL/GenBank/DDBJ whole genome shotgun (WGS) entry which is preliminary data.</text>
</comment>
<dbReference type="RefSeq" id="WP_119759918.1">
    <property type="nucleotide sequence ID" value="NZ_QYUJ01000002.1"/>
</dbReference>
<feature type="region of interest" description="Disordered" evidence="1">
    <location>
        <begin position="54"/>
        <end position="102"/>
    </location>
</feature>
<accession>A0A418VII5</accession>
<evidence type="ECO:0000313" key="3">
    <source>
        <dbReference type="Proteomes" id="UP000286287"/>
    </source>
</evidence>
<evidence type="ECO:0000256" key="1">
    <source>
        <dbReference type="SAM" id="MobiDB-lite"/>
    </source>
</evidence>
<name>A0A418VII5_9DEIO</name>
<gene>
    <name evidence="2" type="ORF">D3875_00315</name>
</gene>
<dbReference type="OrthoDB" id="77905at2"/>
<reference evidence="2 3" key="1">
    <citation type="submission" date="2018-09" db="EMBL/GenBank/DDBJ databases">
        <authorList>
            <person name="Zhu H."/>
        </authorList>
    </citation>
    <scope>NUCLEOTIDE SEQUENCE [LARGE SCALE GENOMIC DNA]</scope>
    <source>
        <strain evidence="2 3">K2S05-167</strain>
    </source>
</reference>
<dbReference type="CDD" id="cd22231">
    <property type="entry name" value="RHH_NikR_HicB-like"/>
    <property type="match status" value="1"/>
</dbReference>
<dbReference type="EMBL" id="QYUJ01000002">
    <property type="protein sequence ID" value="RJF75937.1"/>
    <property type="molecule type" value="Genomic_DNA"/>
</dbReference>
<dbReference type="Proteomes" id="UP000286287">
    <property type="component" value="Unassembled WGS sequence"/>
</dbReference>